<comment type="caution">
    <text evidence="3">The sequence shown here is derived from an EMBL/GenBank/DDBJ whole genome shotgun (WGS) entry which is preliminary data.</text>
</comment>
<name>A0A9P4LCA8_9PLEO</name>
<dbReference type="Gene3D" id="3.40.50.2300">
    <property type="match status" value="1"/>
</dbReference>
<dbReference type="RefSeq" id="XP_040792081.1">
    <property type="nucleotide sequence ID" value="XM_040938303.1"/>
</dbReference>
<evidence type="ECO:0000313" key="4">
    <source>
        <dbReference type="Proteomes" id="UP000800039"/>
    </source>
</evidence>
<dbReference type="InterPro" id="IPR012337">
    <property type="entry name" value="RNaseH-like_sf"/>
</dbReference>
<organism evidence="3 4">
    <name type="scientific">Cucurbitaria berberidis CBS 394.84</name>
    <dbReference type="NCBI Taxonomy" id="1168544"/>
    <lineage>
        <taxon>Eukaryota</taxon>
        <taxon>Fungi</taxon>
        <taxon>Dikarya</taxon>
        <taxon>Ascomycota</taxon>
        <taxon>Pezizomycotina</taxon>
        <taxon>Dothideomycetes</taxon>
        <taxon>Pleosporomycetidae</taxon>
        <taxon>Pleosporales</taxon>
        <taxon>Pleosporineae</taxon>
        <taxon>Cucurbitariaceae</taxon>
        <taxon>Cucurbitaria</taxon>
    </lineage>
</organism>
<dbReference type="Pfam" id="PF02171">
    <property type="entry name" value="Piwi"/>
    <property type="match status" value="1"/>
</dbReference>
<dbReference type="EMBL" id="ML976615">
    <property type="protein sequence ID" value="KAF1849518.1"/>
    <property type="molecule type" value="Genomic_DNA"/>
</dbReference>
<protein>
    <submittedName>
        <fullName evidence="3">Piwi-domain-containing protein</fullName>
    </submittedName>
</protein>
<dbReference type="Gene3D" id="3.30.420.10">
    <property type="entry name" value="Ribonuclease H-like superfamily/Ribonuclease H"/>
    <property type="match status" value="1"/>
</dbReference>
<accession>A0A9P4LCA8</accession>
<dbReference type="SUPFAM" id="SSF53098">
    <property type="entry name" value="Ribonuclease H-like"/>
    <property type="match status" value="1"/>
</dbReference>
<evidence type="ECO:0000313" key="3">
    <source>
        <dbReference type="EMBL" id="KAF1849518.1"/>
    </source>
</evidence>
<dbReference type="InterPro" id="IPR003165">
    <property type="entry name" value="Piwi"/>
</dbReference>
<dbReference type="Gene3D" id="2.170.260.10">
    <property type="entry name" value="paz domain"/>
    <property type="match status" value="1"/>
</dbReference>
<dbReference type="SUPFAM" id="SSF101690">
    <property type="entry name" value="PAZ domain"/>
    <property type="match status" value="1"/>
</dbReference>
<dbReference type="AlphaFoldDB" id="A0A9P4LCA8"/>
<keyword evidence="4" id="KW-1185">Reference proteome</keyword>
<evidence type="ECO:0000259" key="2">
    <source>
        <dbReference type="PROSITE" id="PS50822"/>
    </source>
</evidence>
<dbReference type="SMART" id="SM01163">
    <property type="entry name" value="DUF1785"/>
    <property type="match status" value="1"/>
</dbReference>
<dbReference type="InterPro" id="IPR014811">
    <property type="entry name" value="ArgoL1"/>
</dbReference>
<dbReference type="GO" id="GO:0003676">
    <property type="term" value="F:nucleic acid binding"/>
    <property type="evidence" value="ECO:0007669"/>
    <property type="project" value="InterPro"/>
</dbReference>
<dbReference type="OrthoDB" id="10252740at2759"/>
<proteinExistence type="predicted"/>
<dbReference type="Proteomes" id="UP000800039">
    <property type="component" value="Unassembled WGS sequence"/>
</dbReference>
<dbReference type="InterPro" id="IPR036085">
    <property type="entry name" value="PAZ_dom_sf"/>
</dbReference>
<dbReference type="PROSITE" id="PS50822">
    <property type="entry name" value="PIWI"/>
    <property type="match status" value="1"/>
</dbReference>
<sequence length="1136" mass="127370">MPLSDETKDLIKAGLVTKPCIKCGDGSHPLINCPGGTRALSGSVWKSLKGTEVKEAENEYSKIRRAYVTNLKAKKKAAKNADSTQATTVPPATEPIIAPEGFLSAATVNAGIPVLHEATETAQLRSIQDQALAEQVETKLGAPTPAPGTSQVLTGHLHQPEATFSQIVDTKFPLRKTLSKPSSQVLTNHFEVSWNDDTTFYVYEIMNIPICNKRKAKSIVETAIQAWDFLNTNEDYFATDYLKTIVAWKNLHENIQCPRTTAREGEVVWAPIPIADGDRRIELSLKFEGSMNLNRLKDFVNPKSKPDDATLPNFNSSPLVTHLNTVISKSLTDDVFQTSSHKFFLKTGYSPLGTSNSLCIMRGYDYTVRPAMEKVLLNVNIATSAFFRPITVAEFLEDRTFAENEREKRIKRLRVYIVPDRQSVKDPDDQKRVDNLNMPQNRIKTIKAFGKPIGNRMEPRLSFPKWIKVGNQLQQNGEVHVVDHMKAVFGQAHKFDEKLKAVNVGTDDDPIWYPQEFLRILPYQLYNNLLPDKLVDSMLESACKTPPEVRARIEAEGLKGLGVIQSNGVQKFEKCNALSIRPNMLLVPSTRMEQVFVAYAAGNPIAPKMDDKAQWNLAGKTIFLETPTANQNLSYYMLIDPELRDVSATVKTYKTAIAEKVSQHGIAKGATCVAETILPKNLKDGSAPDDRYNSNPDIEMAINTCKNMANGQLVVLLLGKRNIPVYSAFKDVADRISGLQSVCVTEEKNRGKPATDKGLGQYFSNVMMKVNLKQKGRNHTVCDNNKGGGRLREVLRSDPPKRGIMILGSDVTHPTGSSLVGCPSIAALVGSTDYDGGKFLGSMRLQNRSKKEMIDEIKPMAKERFQAWKDKFNPAPHILYYRDGVSTGQYEQVVKEELIQIKEAWKEVWPKEVGDVKMTAVVAVKRHHIRLFPIQGDGHKNGNCKAGTLVDSGITSPFFSEFFLQSHHALQGTARPTRYFVLENGIRLSDTDIQRLTHKLCFTYVRATMGVSYAPPAYYADRLCERGRQYLRDWFTPNYESAHYKDYQSEKDTIDQKHKSALKSAILQLPKQPTLESRRKARKSEAQAKLERESRNRAEDEISAQVLMKAKAYFNERRAGGCGPWHKNLDGTMFWM</sequence>
<dbReference type="GeneID" id="63855557"/>
<dbReference type="InterPro" id="IPR036397">
    <property type="entry name" value="RNaseH_sf"/>
</dbReference>
<dbReference type="Pfam" id="PF08699">
    <property type="entry name" value="ArgoL1"/>
    <property type="match status" value="1"/>
</dbReference>
<feature type="region of interest" description="Disordered" evidence="1">
    <location>
        <begin position="1074"/>
        <end position="1097"/>
    </location>
</feature>
<dbReference type="SMART" id="SM00950">
    <property type="entry name" value="Piwi"/>
    <property type="match status" value="1"/>
</dbReference>
<feature type="compositionally biased region" description="Basic and acidic residues" evidence="1">
    <location>
        <begin position="1083"/>
        <end position="1097"/>
    </location>
</feature>
<evidence type="ECO:0000256" key="1">
    <source>
        <dbReference type="SAM" id="MobiDB-lite"/>
    </source>
</evidence>
<reference evidence="3" key="1">
    <citation type="submission" date="2020-01" db="EMBL/GenBank/DDBJ databases">
        <authorList>
            <consortium name="DOE Joint Genome Institute"/>
            <person name="Haridas S."/>
            <person name="Albert R."/>
            <person name="Binder M."/>
            <person name="Bloem J."/>
            <person name="Labutti K."/>
            <person name="Salamov A."/>
            <person name="Andreopoulos B."/>
            <person name="Baker S.E."/>
            <person name="Barry K."/>
            <person name="Bills G."/>
            <person name="Bluhm B.H."/>
            <person name="Cannon C."/>
            <person name="Castanera R."/>
            <person name="Culley D.E."/>
            <person name="Daum C."/>
            <person name="Ezra D."/>
            <person name="Gonzalez J.B."/>
            <person name="Henrissat B."/>
            <person name="Kuo A."/>
            <person name="Liang C."/>
            <person name="Lipzen A."/>
            <person name="Lutzoni F."/>
            <person name="Magnuson J."/>
            <person name="Mondo S."/>
            <person name="Nolan M."/>
            <person name="Ohm R."/>
            <person name="Pangilinan J."/>
            <person name="Park H.-J."/>
            <person name="Ramirez L."/>
            <person name="Alfaro M."/>
            <person name="Sun H."/>
            <person name="Tritt A."/>
            <person name="Yoshinaga Y."/>
            <person name="Zwiers L.-H."/>
            <person name="Turgeon B.G."/>
            <person name="Goodwin S.B."/>
            <person name="Spatafora J.W."/>
            <person name="Crous P.W."/>
            <person name="Grigoriev I.V."/>
        </authorList>
    </citation>
    <scope>NUCLEOTIDE SEQUENCE</scope>
    <source>
        <strain evidence="3">CBS 394.84</strain>
    </source>
</reference>
<feature type="domain" description="Piwi" evidence="2">
    <location>
        <begin position="713"/>
        <end position="1032"/>
    </location>
</feature>
<dbReference type="PANTHER" id="PTHR22891">
    <property type="entry name" value="EUKARYOTIC TRANSLATION INITIATION FACTOR 2C"/>
    <property type="match status" value="1"/>
</dbReference>
<gene>
    <name evidence="3" type="ORF">K460DRAFT_429046</name>
</gene>